<proteinExistence type="predicted"/>
<feature type="signal peptide" evidence="1">
    <location>
        <begin position="1"/>
        <end position="25"/>
    </location>
</feature>
<accession>A0A1D2NKA5</accession>
<keyword evidence="1" id="KW-0732">Signal</keyword>
<dbReference type="Proteomes" id="UP000094527">
    <property type="component" value="Unassembled WGS sequence"/>
</dbReference>
<dbReference type="AlphaFoldDB" id="A0A1D2NKA5"/>
<evidence type="ECO:0000256" key="1">
    <source>
        <dbReference type="SAM" id="SignalP"/>
    </source>
</evidence>
<evidence type="ECO:0000313" key="2">
    <source>
        <dbReference type="EMBL" id="ODN05681.1"/>
    </source>
</evidence>
<sequence length="183" mass="20000">MGRNWVVVCVVTVVSLYLGSYFSDARPADGETDSFTAWYAKRQSENWTGTGESKSRVAVLKPLASQGAQQESGEIVAIINPDLKESTIMKVDSKGNQKEMGTIDTASLNPDDGEEGPDGRYLINLDWSILDFSKNRHAKTVQAPPPPPRALALPWSISSTWILTTTSLLLENPKSDSPKNEGF</sequence>
<keyword evidence="3" id="KW-1185">Reference proteome</keyword>
<dbReference type="EMBL" id="LJIJ01000018">
    <property type="protein sequence ID" value="ODN05681.1"/>
    <property type="molecule type" value="Genomic_DNA"/>
</dbReference>
<reference evidence="2 3" key="1">
    <citation type="journal article" date="2016" name="Genome Biol. Evol.">
        <title>Gene Family Evolution Reflects Adaptation to Soil Environmental Stressors in the Genome of the Collembolan Orchesella cincta.</title>
        <authorList>
            <person name="Faddeeva-Vakhrusheva A."/>
            <person name="Derks M.F."/>
            <person name="Anvar S.Y."/>
            <person name="Agamennone V."/>
            <person name="Suring W."/>
            <person name="Smit S."/>
            <person name="van Straalen N.M."/>
            <person name="Roelofs D."/>
        </authorList>
    </citation>
    <scope>NUCLEOTIDE SEQUENCE [LARGE SCALE GENOMIC DNA]</scope>
    <source>
        <tissue evidence="2">Mixed pool</tissue>
    </source>
</reference>
<protein>
    <submittedName>
        <fullName evidence="2">CLAVATA3/ESR (CLE)-related protein 4</fullName>
    </submittedName>
</protein>
<gene>
    <name evidence="2" type="ORF">Ocin01_00997</name>
</gene>
<organism evidence="2 3">
    <name type="scientific">Orchesella cincta</name>
    <name type="common">Springtail</name>
    <name type="synonym">Podura cincta</name>
    <dbReference type="NCBI Taxonomy" id="48709"/>
    <lineage>
        <taxon>Eukaryota</taxon>
        <taxon>Metazoa</taxon>
        <taxon>Ecdysozoa</taxon>
        <taxon>Arthropoda</taxon>
        <taxon>Hexapoda</taxon>
        <taxon>Collembola</taxon>
        <taxon>Entomobryomorpha</taxon>
        <taxon>Entomobryoidea</taxon>
        <taxon>Orchesellidae</taxon>
        <taxon>Orchesellinae</taxon>
        <taxon>Orchesella</taxon>
    </lineage>
</organism>
<name>A0A1D2NKA5_ORCCI</name>
<feature type="chain" id="PRO_5008905685" evidence="1">
    <location>
        <begin position="26"/>
        <end position="183"/>
    </location>
</feature>
<comment type="caution">
    <text evidence="2">The sequence shown here is derived from an EMBL/GenBank/DDBJ whole genome shotgun (WGS) entry which is preliminary data.</text>
</comment>
<evidence type="ECO:0000313" key="3">
    <source>
        <dbReference type="Proteomes" id="UP000094527"/>
    </source>
</evidence>